<gene>
    <name evidence="2" type="ORF">M2280_001904</name>
</gene>
<sequence length="216" mass="23550">MTGRVEAVCVVFAERDAPSKRSPRTAIDKRPVDGPVRVEMGGVTGDHVCDTKFHGGRDKAVYAYSAEEADRWGDELGRSLAPGWFGENIRVVGVPTTDAVIGTRWRIGTTELEVTEPRVPCGTFAHWTGEPQWVKRFTQRADVGAYLRVLVPGHLQAGDPVEVLSVPAHGVTVRDVFVGDDPVRLRALLAGQPDLADGADARVRKFLSRVEEQVSP</sequence>
<evidence type="ECO:0000259" key="1">
    <source>
        <dbReference type="PROSITE" id="PS51340"/>
    </source>
</evidence>
<evidence type="ECO:0000313" key="3">
    <source>
        <dbReference type="Proteomes" id="UP001160334"/>
    </source>
</evidence>
<dbReference type="InterPro" id="IPR052353">
    <property type="entry name" value="Benzoxazolinone_Detox_Enz"/>
</dbReference>
<protein>
    <submittedName>
        <fullName evidence="2">MOSC domain-containing protein YiiM</fullName>
    </submittedName>
</protein>
<dbReference type="Proteomes" id="UP001160334">
    <property type="component" value="Unassembled WGS sequence"/>
</dbReference>
<comment type="caution">
    <text evidence="2">The sequence shown here is derived from an EMBL/GenBank/DDBJ whole genome shotgun (WGS) entry which is preliminary data.</text>
</comment>
<dbReference type="InterPro" id="IPR011037">
    <property type="entry name" value="Pyrv_Knase-like_insert_dom_sf"/>
</dbReference>
<organism evidence="2 3">
    <name type="scientific">Prescottella agglutinans</name>
    <dbReference type="NCBI Taxonomy" id="1644129"/>
    <lineage>
        <taxon>Bacteria</taxon>
        <taxon>Bacillati</taxon>
        <taxon>Actinomycetota</taxon>
        <taxon>Actinomycetes</taxon>
        <taxon>Mycobacteriales</taxon>
        <taxon>Nocardiaceae</taxon>
        <taxon>Prescottella</taxon>
    </lineage>
</organism>
<dbReference type="PANTHER" id="PTHR30212">
    <property type="entry name" value="PROTEIN YIIM"/>
    <property type="match status" value="1"/>
</dbReference>
<reference evidence="2 3" key="1">
    <citation type="submission" date="2023-04" db="EMBL/GenBank/DDBJ databases">
        <title>Forest soil microbial communities from Buena Vista Peninsula, Colon Province, Panama.</title>
        <authorList>
            <person name="Bouskill N."/>
        </authorList>
    </citation>
    <scope>NUCLEOTIDE SEQUENCE [LARGE SCALE GENOMIC DNA]</scope>
    <source>
        <strain evidence="2 3">CFH S0262</strain>
    </source>
</reference>
<proteinExistence type="predicted"/>
<dbReference type="Pfam" id="PF03473">
    <property type="entry name" value="MOSC"/>
    <property type="match status" value="1"/>
</dbReference>
<dbReference type="InterPro" id="IPR005302">
    <property type="entry name" value="MoCF_Sase_C"/>
</dbReference>
<dbReference type="PANTHER" id="PTHR30212:SF2">
    <property type="entry name" value="PROTEIN YIIM"/>
    <property type="match status" value="1"/>
</dbReference>
<dbReference type="PROSITE" id="PS51340">
    <property type="entry name" value="MOSC"/>
    <property type="match status" value="1"/>
</dbReference>
<dbReference type="EMBL" id="JARXVC010000004">
    <property type="protein sequence ID" value="MDH6280691.1"/>
    <property type="molecule type" value="Genomic_DNA"/>
</dbReference>
<feature type="domain" description="MOSC" evidence="1">
    <location>
        <begin position="30"/>
        <end position="164"/>
    </location>
</feature>
<accession>A0ABT6M8Q8</accession>
<dbReference type="SUPFAM" id="SSF50800">
    <property type="entry name" value="PK beta-barrel domain-like"/>
    <property type="match status" value="1"/>
</dbReference>
<name>A0ABT6M8Q8_9NOCA</name>
<evidence type="ECO:0000313" key="2">
    <source>
        <dbReference type="EMBL" id="MDH6280691.1"/>
    </source>
</evidence>
<keyword evidence="3" id="KW-1185">Reference proteome</keyword>
<dbReference type="RefSeq" id="WP_280760039.1">
    <property type="nucleotide sequence ID" value="NZ_JARXVC010000004.1"/>
</dbReference>
<dbReference type="Gene3D" id="2.40.33.20">
    <property type="entry name" value="PK beta-barrel domain-like"/>
    <property type="match status" value="1"/>
</dbReference>